<accession>A0A4R3MWS0</accession>
<protein>
    <submittedName>
        <fullName evidence="2">Regulatory protein YrvL</fullName>
    </submittedName>
</protein>
<dbReference type="Pfam" id="PF14184">
    <property type="entry name" value="YrvL"/>
    <property type="match status" value="1"/>
</dbReference>
<dbReference type="OrthoDB" id="2885393at2"/>
<dbReference type="InterPro" id="IPR025912">
    <property type="entry name" value="YrvL"/>
</dbReference>
<dbReference type="EMBL" id="SMAN01000015">
    <property type="protein sequence ID" value="TCT19966.1"/>
    <property type="molecule type" value="Genomic_DNA"/>
</dbReference>
<reference evidence="2 3" key="1">
    <citation type="submission" date="2019-03" db="EMBL/GenBank/DDBJ databases">
        <title>Genomic Encyclopedia of Type Strains, Phase IV (KMG-IV): sequencing the most valuable type-strain genomes for metagenomic binning, comparative biology and taxonomic classification.</title>
        <authorList>
            <person name="Goeker M."/>
        </authorList>
    </citation>
    <scope>NUCLEOTIDE SEQUENCE [LARGE SCALE GENOMIC DNA]</scope>
    <source>
        <strain evidence="2 3">DSM 25894</strain>
    </source>
</reference>
<keyword evidence="1" id="KW-0812">Transmembrane</keyword>
<dbReference type="Proteomes" id="UP000294650">
    <property type="component" value="Unassembled WGS sequence"/>
</dbReference>
<feature type="transmembrane region" description="Helical" evidence="1">
    <location>
        <begin position="120"/>
        <end position="142"/>
    </location>
</feature>
<gene>
    <name evidence="2" type="ORF">EDD68_11516</name>
</gene>
<keyword evidence="3" id="KW-1185">Reference proteome</keyword>
<organism evidence="2 3">
    <name type="scientific">Melghiribacillus thermohalophilus</name>
    <dbReference type="NCBI Taxonomy" id="1324956"/>
    <lineage>
        <taxon>Bacteria</taxon>
        <taxon>Bacillati</taxon>
        <taxon>Bacillota</taxon>
        <taxon>Bacilli</taxon>
        <taxon>Bacillales</taxon>
        <taxon>Bacillaceae</taxon>
        <taxon>Melghiribacillus</taxon>
    </lineage>
</organism>
<comment type="caution">
    <text evidence="2">The sequence shown here is derived from an EMBL/GenBank/DDBJ whole genome shotgun (WGS) entry which is preliminary data.</text>
</comment>
<dbReference type="AlphaFoldDB" id="A0A4R3MWS0"/>
<feature type="transmembrane region" description="Helical" evidence="1">
    <location>
        <begin position="60"/>
        <end position="84"/>
    </location>
</feature>
<evidence type="ECO:0000256" key="1">
    <source>
        <dbReference type="SAM" id="Phobius"/>
    </source>
</evidence>
<proteinExistence type="predicted"/>
<evidence type="ECO:0000313" key="2">
    <source>
        <dbReference type="EMBL" id="TCT19966.1"/>
    </source>
</evidence>
<evidence type="ECO:0000313" key="3">
    <source>
        <dbReference type="Proteomes" id="UP000294650"/>
    </source>
</evidence>
<keyword evidence="1" id="KW-1133">Transmembrane helix</keyword>
<keyword evidence="1" id="KW-0472">Membrane</keyword>
<sequence>MSEHHDRSFRDMDLKTKIATIAGIVLLIIMAIGFVLGLFFFGFAGAFEILGVYYTSPWSLAVFVVGFFILSFMIELVFKVIFYVSVRNQSEPVKLLFTRIFVEVASNWLVLFIVDEMMKSITISLKAEIILALLLAVIETVFDGKKIKPGHNGDHYPK</sequence>
<name>A0A4R3MWS0_9BACI</name>
<dbReference type="RefSeq" id="WP_132372234.1">
    <property type="nucleotide sequence ID" value="NZ_SMAN01000015.1"/>
</dbReference>
<feature type="transmembrane region" description="Helical" evidence="1">
    <location>
        <begin position="21"/>
        <end position="54"/>
    </location>
</feature>